<evidence type="ECO:0000256" key="3">
    <source>
        <dbReference type="ARBA" id="ARBA00022473"/>
    </source>
</evidence>
<evidence type="ECO:0000313" key="6">
    <source>
        <dbReference type="EMBL" id="CAK9234640.1"/>
    </source>
</evidence>
<feature type="domain" description="LOB" evidence="5">
    <location>
        <begin position="18"/>
        <end position="72"/>
    </location>
</feature>
<dbReference type="PROSITE" id="PS51257">
    <property type="entry name" value="PROKAR_LIPOPROTEIN"/>
    <property type="match status" value="1"/>
</dbReference>
<organism evidence="6 7">
    <name type="scientific">Sphagnum troendelagicum</name>
    <dbReference type="NCBI Taxonomy" id="128251"/>
    <lineage>
        <taxon>Eukaryota</taxon>
        <taxon>Viridiplantae</taxon>
        <taxon>Streptophyta</taxon>
        <taxon>Embryophyta</taxon>
        <taxon>Bryophyta</taxon>
        <taxon>Sphagnophytina</taxon>
        <taxon>Sphagnopsida</taxon>
        <taxon>Sphagnales</taxon>
        <taxon>Sphagnaceae</taxon>
        <taxon>Sphagnum</taxon>
    </lineage>
</organism>
<dbReference type="PANTHER" id="PTHR31301">
    <property type="entry name" value="LOB DOMAIN-CONTAINING PROTEIN 4-RELATED"/>
    <property type="match status" value="1"/>
</dbReference>
<evidence type="ECO:0000313" key="7">
    <source>
        <dbReference type="Proteomes" id="UP001497512"/>
    </source>
</evidence>
<sequence length="72" mass="8294">MHPYHRLRMAMASVPGTSACAACRVLRRKCTAQCLFAPYFPPDQPQKFAHVHKVRSKLMHTQVLFCTQCNLY</sequence>
<dbReference type="Pfam" id="PF03195">
    <property type="entry name" value="LOB"/>
    <property type="match status" value="1"/>
</dbReference>
<evidence type="ECO:0000256" key="4">
    <source>
        <dbReference type="ARBA" id="ARBA00023242"/>
    </source>
</evidence>
<dbReference type="PANTHER" id="PTHR31301:SF83">
    <property type="entry name" value="PROTEIN ASYMMETRIC LEAVES 2"/>
    <property type="match status" value="1"/>
</dbReference>
<keyword evidence="4" id="KW-0539">Nucleus</keyword>
<proteinExistence type="inferred from homology"/>
<reference evidence="6" key="1">
    <citation type="submission" date="2024-02" db="EMBL/GenBank/DDBJ databases">
        <authorList>
            <consortium name="ELIXIR-Norway"/>
            <consortium name="Elixir Norway"/>
        </authorList>
    </citation>
    <scope>NUCLEOTIDE SEQUENCE</scope>
</reference>
<dbReference type="InterPro" id="IPR004883">
    <property type="entry name" value="LOB"/>
</dbReference>
<comment type="similarity">
    <text evidence="2">Belongs to the LOB domain-containing protein family.</text>
</comment>
<protein>
    <recommendedName>
        <fullName evidence="5">LOB domain-containing protein</fullName>
    </recommendedName>
</protein>
<accession>A0ABP0V1L0</accession>
<gene>
    <name evidence="6" type="ORF">CSSPTR1EN2_LOCUS22318</name>
</gene>
<name>A0ABP0V1L0_9BRYO</name>
<dbReference type="Proteomes" id="UP001497512">
    <property type="component" value="Chromosome 8"/>
</dbReference>
<dbReference type="PROSITE" id="PS50891">
    <property type="entry name" value="LOB"/>
    <property type="match status" value="1"/>
</dbReference>
<dbReference type="EMBL" id="OZ019900">
    <property type="protein sequence ID" value="CAK9234640.1"/>
    <property type="molecule type" value="Genomic_DNA"/>
</dbReference>
<evidence type="ECO:0000256" key="2">
    <source>
        <dbReference type="ARBA" id="ARBA00005474"/>
    </source>
</evidence>
<keyword evidence="3" id="KW-0217">Developmental protein</keyword>
<evidence type="ECO:0000256" key="1">
    <source>
        <dbReference type="ARBA" id="ARBA00004123"/>
    </source>
</evidence>
<evidence type="ECO:0000259" key="5">
    <source>
        <dbReference type="PROSITE" id="PS50891"/>
    </source>
</evidence>
<comment type="subcellular location">
    <subcellularLocation>
        <location evidence="1">Nucleus</location>
    </subcellularLocation>
</comment>
<keyword evidence="7" id="KW-1185">Reference proteome</keyword>